<feature type="transmembrane region" description="Helical" evidence="1">
    <location>
        <begin position="274"/>
        <end position="291"/>
    </location>
</feature>
<reference evidence="3" key="1">
    <citation type="submission" date="2016-06" db="EMBL/GenBank/DDBJ databases">
        <authorList>
            <person name="Hehemann J.-H."/>
            <person name="Arevalo P."/>
            <person name="Datta M.S."/>
            <person name="Polz M.F."/>
        </authorList>
    </citation>
    <scope>NUCLEOTIDE SEQUENCE [LARGE SCALE GENOMIC DNA]</scope>
    <source>
        <strain evidence="3">9CSC122</strain>
    </source>
</reference>
<keyword evidence="1" id="KW-1133">Transmembrane helix</keyword>
<feature type="transmembrane region" description="Helical" evidence="1">
    <location>
        <begin position="303"/>
        <end position="323"/>
    </location>
</feature>
<keyword evidence="3" id="KW-1185">Reference proteome</keyword>
<dbReference type="AlphaFoldDB" id="A0A1B9QV40"/>
<feature type="transmembrane region" description="Helical" evidence="1">
    <location>
        <begin position="249"/>
        <end position="267"/>
    </location>
</feature>
<feature type="transmembrane region" description="Helical" evidence="1">
    <location>
        <begin position="12"/>
        <end position="42"/>
    </location>
</feature>
<feature type="transmembrane region" description="Helical" evidence="1">
    <location>
        <begin position="129"/>
        <end position="152"/>
    </location>
</feature>
<dbReference type="RefSeq" id="WP_017035959.1">
    <property type="nucleotide sequence ID" value="NZ_JBNGCH010000896.1"/>
</dbReference>
<keyword evidence="1" id="KW-0472">Membrane</keyword>
<organism evidence="2 3">
    <name type="scientific">Vibrio genomosp. F10</name>
    <dbReference type="NCBI Taxonomy" id="723171"/>
    <lineage>
        <taxon>Bacteria</taxon>
        <taxon>Pseudomonadati</taxon>
        <taxon>Pseudomonadota</taxon>
        <taxon>Gammaproteobacteria</taxon>
        <taxon>Vibrionales</taxon>
        <taxon>Vibrionaceae</taxon>
        <taxon>Vibrio</taxon>
    </lineage>
</organism>
<comment type="caution">
    <text evidence="2">The sequence shown here is derived from an EMBL/GenBank/DDBJ whole genome shotgun (WGS) entry which is preliminary data.</text>
</comment>
<dbReference type="Pfam" id="PF11168">
    <property type="entry name" value="DUF2955"/>
    <property type="match status" value="1"/>
</dbReference>
<protein>
    <submittedName>
        <fullName evidence="2">Multidrug DMT transporter permease</fullName>
    </submittedName>
</protein>
<name>A0A1B9QV40_9VIBR</name>
<dbReference type="Proteomes" id="UP000093173">
    <property type="component" value="Unassembled WGS sequence"/>
</dbReference>
<feature type="transmembrane region" description="Helical" evidence="1">
    <location>
        <begin position="54"/>
        <end position="75"/>
    </location>
</feature>
<gene>
    <name evidence="2" type="ORF">A6E14_15520</name>
</gene>
<dbReference type="EMBL" id="MAJZ01000896">
    <property type="protein sequence ID" value="OCH72713.1"/>
    <property type="molecule type" value="Genomic_DNA"/>
</dbReference>
<feature type="transmembrane region" description="Helical" evidence="1">
    <location>
        <begin position="104"/>
        <end position="123"/>
    </location>
</feature>
<keyword evidence="1" id="KW-0812">Transmembrane</keyword>
<evidence type="ECO:0000256" key="1">
    <source>
        <dbReference type="SAM" id="Phobius"/>
    </source>
</evidence>
<evidence type="ECO:0000313" key="2">
    <source>
        <dbReference type="EMBL" id="OCH72713.1"/>
    </source>
</evidence>
<dbReference type="InterPro" id="IPR022604">
    <property type="entry name" value="DUF2955"/>
</dbReference>
<accession>A0A1B9QV40</accession>
<proteinExistence type="predicted"/>
<sequence length="328" mass="36662">MFRSPANPVIRIVFVPILLLFYLQHSGAVLPILSPVFVVIFLTLMPSKPPTNLLFKLLIILFFVSFILVSLAGLLLDSPTGYALFSWSVFFWSYYRSHQNSKDILATLMLMVVIIMTVMSKQMNLPVDALPWLMFQDLLIAIVITSLAFWVFPGDERDIQPDEQSTEAATAHLGLIAFKATAMWLVLAALLGTGSSQVILIAITISSMIKTHLPHEHKTFTQNKLVTTVIGILFTMPVLLLFTVSVPNWVVIGVTIFCGIQLACYAIRRKVTMSIYQLLFTNFTVLTYQIIKHQGTESLSAELMRLVSISLAIFIGAIILNLAKPHFE</sequence>
<evidence type="ECO:0000313" key="3">
    <source>
        <dbReference type="Proteomes" id="UP000093173"/>
    </source>
</evidence>
<feature type="transmembrane region" description="Helical" evidence="1">
    <location>
        <begin position="225"/>
        <end position="243"/>
    </location>
</feature>